<proteinExistence type="predicted"/>
<dbReference type="AlphaFoldDB" id="A0A0D1X9K8"/>
<gene>
    <name evidence="2" type="ORF">PV09_09386</name>
</gene>
<feature type="region of interest" description="Disordered" evidence="1">
    <location>
        <begin position="31"/>
        <end position="53"/>
    </location>
</feature>
<keyword evidence="3" id="KW-1185">Reference proteome</keyword>
<organism evidence="2 3">
    <name type="scientific">Verruconis gallopava</name>
    <dbReference type="NCBI Taxonomy" id="253628"/>
    <lineage>
        <taxon>Eukaryota</taxon>
        <taxon>Fungi</taxon>
        <taxon>Dikarya</taxon>
        <taxon>Ascomycota</taxon>
        <taxon>Pezizomycotina</taxon>
        <taxon>Dothideomycetes</taxon>
        <taxon>Pleosporomycetidae</taxon>
        <taxon>Venturiales</taxon>
        <taxon>Sympoventuriaceae</taxon>
        <taxon>Verruconis</taxon>
    </lineage>
</organism>
<feature type="region of interest" description="Disordered" evidence="1">
    <location>
        <begin position="187"/>
        <end position="213"/>
    </location>
</feature>
<reference evidence="2 3" key="1">
    <citation type="submission" date="2015-01" db="EMBL/GenBank/DDBJ databases">
        <title>The Genome Sequence of Ochroconis gallopava CBS43764.</title>
        <authorList>
            <consortium name="The Broad Institute Genomics Platform"/>
            <person name="Cuomo C."/>
            <person name="de Hoog S."/>
            <person name="Gorbushina A."/>
            <person name="Stielow B."/>
            <person name="Teixiera M."/>
            <person name="Abouelleil A."/>
            <person name="Chapman S.B."/>
            <person name="Priest M."/>
            <person name="Young S.K."/>
            <person name="Wortman J."/>
            <person name="Nusbaum C."/>
            <person name="Birren B."/>
        </authorList>
    </citation>
    <scope>NUCLEOTIDE SEQUENCE [LARGE SCALE GENOMIC DNA]</scope>
    <source>
        <strain evidence="2 3">CBS 43764</strain>
    </source>
</reference>
<evidence type="ECO:0000313" key="3">
    <source>
        <dbReference type="Proteomes" id="UP000053259"/>
    </source>
</evidence>
<dbReference type="EMBL" id="KN847593">
    <property type="protein sequence ID" value="KIV98860.1"/>
    <property type="molecule type" value="Genomic_DNA"/>
</dbReference>
<feature type="compositionally biased region" description="Polar residues" evidence="1">
    <location>
        <begin position="31"/>
        <end position="43"/>
    </location>
</feature>
<sequence length="213" mass="25008">MAHYSQVYVPEVNWQTILQQRGVQMSLASRRVQSQDRSTQVVQQKEHPRTPPGLNEVIIPLTRLQAEMHKFRAEMHEFRIETRNNFKQIEAKLDIISTKAENIENGKRNILNHLQESRTNMPRMVQKLLSDIQRTFMAALAPTQDVERSEANLDRDWLLNQFEEISKIIVASCNATQRPSLRKFRSMGVGENLSTQRRKQPERTARRKKKTYK</sequence>
<evidence type="ECO:0000313" key="2">
    <source>
        <dbReference type="EMBL" id="KIV98860.1"/>
    </source>
</evidence>
<dbReference type="HOGENOM" id="CLU_1295294_0_0_1"/>
<protein>
    <submittedName>
        <fullName evidence="2">Uncharacterized protein</fullName>
    </submittedName>
</protein>
<evidence type="ECO:0000256" key="1">
    <source>
        <dbReference type="SAM" id="MobiDB-lite"/>
    </source>
</evidence>
<dbReference type="InParanoid" id="A0A0D1X9K8"/>
<dbReference type="GeneID" id="27317359"/>
<accession>A0A0D1X9K8</accession>
<name>A0A0D1X9K8_9PEZI</name>
<dbReference type="RefSeq" id="XP_016208730.1">
    <property type="nucleotide sequence ID" value="XM_016363442.1"/>
</dbReference>
<dbReference type="Proteomes" id="UP000053259">
    <property type="component" value="Unassembled WGS sequence"/>
</dbReference>
<dbReference type="VEuPathDB" id="FungiDB:PV09_09386"/>